<dbReference type="EMBL" id="CCCS020000038">
    <property type="protein sequence ID" value="CDQ10914.1"/>
    <property type="molecule type" value="Genomic_DNA"/>
</dbReference>
<dbReference type="Pfam" id="PF11876">
    <property type="entry name" value="TsiV"/>
    <property type="match status" value="1"/>
</dbReference>
<keyword evidence="3" id="KW-1185">Reference proteome</keyword>
<evidence type="ECO:0000313" key="1">
    <source>
        <dbReference type="EMBL" id="CDQ10914.1"/>
    </source>
</evidence>
<organism evidence="1">
    <name type="scientific">Acidithiobacillus ferrivorans</name>
    <dbReference type="NCBI Taxonomy" id="160808"/>
    <lineage>
        <taxon>Bacteria</taxon>
        <taxon>Pseudomonadati</taxon>
        <taxon>Pseudomonadota</taxon>
        <taxon>Acidithiobacillia</taxon>
        <taxon>Acidithiobacillales</taxon>
        <taxon>Acidithiobacillaceae</taxon>
        <taxon>Acidithiobacillus</taxon>
    </lineage>
</organism>
<dbReference type="EMBL" id="LT841305">
    <property type="protein sequence ID" value="SMH67377.1"/>
    <property type="molecule type" value="Genomic_DNA"/>
</dbReference>
<accession>A0A060UWK4</accession>
<reference evidence="1" key="1">
    <citation type="submission" date="2014-03" db="EMBL/GenBank/DDBJ databases">
        <authorList>
            <person name="Genoscope - CEA"/>
        </authorList>
    </citation>
    <scope>NUCLEOTIDE SEQUENCE [LARGE SCALE GENOMIC DNA]</scope>
    <source>
        <strain evidence="1">CF27</strain>
    </source>
</reference>
<dbReference type="Proteomes" id="UP000193925">
    <property type="component" value="Chromosome AFERRI"/>
</dbReference>
<evidence type="ECO:0000313" key="2">
    <source>
        <dbReference type="EMBL" id="SMH67377.1"/>
    </source>
</evidence>
<gene>
    <name evidence="1" type="ORF">AFERRI_430016</name>
    <name evidence="2" type="ORF">AFERRI_50578</name>
</gene>
<dbReference type="InterPro" id="IPR021815">
    <property type="entry name" value="TsiV"/>
</dbReference>
<dbReference type="AlphaFoldDB" id="A0A060UWK4"/>
<reference evidence="2 3" key="3">
    <citation type="submission" date="2017-03" db="EMBL/GenBank/DDBJ databases">
        <authorList>
            <person name="Regsiter A."/>
            <person name="William W."/>
        </authorList>
    </citation>
    <scope>NUCLEOTIDE SEQUENCE [LARGE SCALE GENOMIC DNA]</scope>
    <source>
        <strain evidence="2">PRJEB5721</strain>
    </source>
</reference>
<proteinExistence type="predicted"/>
<evidence type="ECO:0008006" key="4">
    <source>
        <dbReference type="Google" id="ProtNLM"/>
    </source>
</evidence>
<protein>
    <recommendedName>
        <fullName evidence="4">DUF3396 domain-containing protein</fullName>
    </recommendedName>
</protein>
<dbReference type="RefSeq" id="WP_081919491.1">
    <property type="nucleotide sequence ID" value="NZ_CCCS020000038.1"/>
</dbReference>
<evidence type="ECO:0000313" key="3">
    <source>
        <dbReference type="Proteomes" id="UP000193925"/>
    </source>
</evidence>
<reference evidence="1" key="2">
    <citation type="submission" date="2014-07" db="EMBL/GenBank/DDBJ databases">
        <title>Initial genome analysis of the psychrotolerant acidophile Acidithiobacillus ferrivorans CF27: insights into iron and sulfur oxidation pathways and into biofilm formation.</title>
        <authorList>
            <person name="Talla E."/>
            <person name="Hedrich S."/>
            <person name="Mangenot S."/>
            <person name="Ji B."/>
            <person name="Johnson D.B."/>
            <person name="Barbe V."/>
            <person name="Bonnefoy V."/>
        </authorList>
    </citation>
    <scope>NUCLEOTIDE SEQUENCE [LARGE SCALE GENOMIC DNA]</scope>
    <source>
        <strain evidence="1">CF27</strain>
    </source>
</reference>
<sequence>MSALPYVQDGVPMLDFALVANFFFSNGMSLDKRQRVSTCMERYIELCGDNLRHCSCIVGDGKGRWSRYRPSCKTSIPKKLKEHLHSTVYFNLIGGEKLEEATPYSVYGYADGTGPGNFFQFRLPWDWFASHPGTYPDVFREFTRILQPDYGFGGLGFTYAEFNYRRKMERLIYLIAQAVPALLVEDGFYERRCLTEGIREGNFMTALSYQWVDKLGGADQIQSALGPEFTVLRTESGITIQAGDEPNPLGASIYKKAPPLPSDAEMAILRENLPTLPHLDAAVAYPLYHRLNQVLKPIRVTPEMYTRKLQSGERFKRNFFDLESTQKWISRFD</sequence>
<name>A0A060UWK4_9PROT</name>